<dbReference type="InterPro" id="IPR059020">
    <property type="entry name" value="CapW_CTD"/>
</dbReference>
<evidence type="ECO:0000313" key="4">
    <source>
        <dbReference type="EMBL" id="MBV2361428.1"/>
    </source>
</evidence>
<dbReference type="Proteomes" id="UP001166293">
    <property type="component" value="Unassembled WGS sequence"/>
</dbReference>
<comment type="caution">
    <text evidence="4">The sequence shown here is derived from an EMBL/GenBank/DDBJ whole genome shotgun (WGS) entry which is preliminary data.</text>
</comment>
<accession>A0ABS6NBS4</accession>
<dbReference type="InterPro" id="IPR026881">
    <property type="entry name" value="WYL_dom"/>
</dbReference>
<gene>
    <name evidence="4" type="ORF">KUH32_16815</name>
</gene>
<keyword evidence="5" id="KW-1185">Reference proteome</keyword>
<dbReference type="Pfam" id="PF26109">
    <property type="entry name" value="WHD_BrxR"/>
    <property type="match status" value="1"/>
</dbReference>
<protein>
    <submittedName>
        <fullName evidence="4">Transcriptional regulator</fullName>
    </submittedName>
</protein>
<evidence type="ECO:0000259" key="2">
    <source>
        <dbReference type="Pfam" id="PF26107"/>
    </source>
</evidence>
<feature type="domain" description="WYL" evidence="1">
    <location>
        <begin position="118"/>
        <end position="182"/>
    </location>
</feature>
<evidence type="ECO:0000313" key="5">
    <source>
        <dbReference type="Proteomes" id="UP001166293"/>
    </source>
</evidence>
<dbReference type="EMBL" id="JAHRWL010000002">
    <property type="protein sequence ID" value="MBV2361428.1"/>
    <property type="molecule type" value="Genomic_DNA"/>
</dbReference>
<dbReference type="PIRSF" id="PIRSF015558">
    <property type="entry name" value="Txn_reg_DeoR_prd"/>
    <property type="match status" value="1"/>
</dbReference>
<evidence type="ECO:0000259" key="3">
    <source>
        <dbReference type="Pfam" id="PF26109"/>
    </source>
</evidence>
<dbReference type="PROSITE" id="PS52050">
    <property type="entry name" value="WYL"/>
    <property type="match status" value="1"/>
</dbReference>
<dbReference type="InterPro" id="IPR016634">
    <property type="entry name" value="CapW-like"/>
</dbReference>
<sequence length="284" mass="32548">MAATELKWATEQRFQFIEYQAFWLGSLNRVDLTSHFGISVPQASKDIAAYQSLHPQNIKYDHSEKRYFVTKEFAPHFIELKPDVFLNGLLREADDCQNPVLLPTEGIPIPKRLIDPFVLQSLTECIATNQSVEILYQSMSSNKPDAIWRRITPHSFATDGLRWHTRAYCHIDQKFKDFLISRCLGSREPGASAASVHDDIYWNKSFEIRLVPNPALSTSQKRVVATDYGMRDARLTVSTRMAMLYYFEKRLRLDVAHLMDDPGECPVIIENKSAFDAAVEEATK</sequence>
<dbReference type="Pfam" id="PF26107">
    <property type="entry name" value="BrxR_CTD"/>
    <property type="match status" value="1"/>
</dbReference>
<organism evidence="4 5">
    <name type="scientific">Thalassococcus arenae</name>
    <dbReference type="NCBI Taxonomy" id="2851652"/>
    <lineage>
        <taxon>Bacteria</taxon>
        <taxon>Pseudomonadati</taxon>
        <taxon>Pseudomonadota</taxon>
        <taxon>Alphaproteobacteria</taxon>
        <taxon>Rhodobacterales</taxon>
        <taxon>Roseobacteraceae</taxon>
        <taxon>Thalassococcus</taxon>
    </lineage>
</organism>
<proteinExistence type="predicted"/>
<dbReference type="Pfam" id="PF13280">
    <property type="entry name" value="WYL"/>
    <property type="match status" value="1"/>
</dbReference>
<feature type="domain" description="DNA-binding transcriptional repressor CapW winged helix-turn-helix" evidence="3">
    <location>
        <begin position="10"/>
        <end position="87"/>
    </location>
</feature>
<name>A0ABS6NBS4_9RHOB</name>
<dbReference type="InterPro" id="IPR059019">
    <property type="entry name" value="WHD_CapW"/>
</dbReference>
<reference evidence="4" key="1">
    <citation type="submission" date="2021-06" db="EMBL/GenBank/DDBJ databases">
        <title>Thalassococcus sp. CAU 1522 isolated from sea sand, Republic of Korea.</title>
        <authorList>
            <person name="Kim W."/>
        </authorList>
    </citation>
    <scope>NUCLEOTIDE SEQUENCE</scope>
    <source>
        <strain evidence="4">CAU 1522</strain>
    </source>
</reference>
<dbReference type="RefSeq" id="WP_217779751.1">
    <property type="nucleotide sequence ID" value="NZ_JAHRWL010000002.1"/>
</dbReference>
<feature type="domain" description="DNA-binding transcriptional repressor CapW C-terminal dimerisation" evidence="2">
    <location>
        <begin position="206"/>
        <end position="273"/>
    </location>
</feature>
<evidence type="ECO:0000259" key="1">
    <source>
        <dbReference type="Pfam" id="PF13280"/>
    </source>
</evidence>